<evidence type="ECO:0000256" key="1">
    <source>
        <dbReference type="SAM" id="MobiDB-lite"/>
    </source>
</evidence>
<protein>
    <submittedName>
        <fullName evidence="2">Uncharacterized protein</fullName>
    </submittedName>
</protein>
<reference evidence="2 3" key="1">
    <citation type="submission" date="2020-08" db="EMBL/GenBank/DDBJ databases">
        <title>Sequencing the genomes of 1000 actinobacteria strains.</title>
        <authorList>
            <person name="Klenk H.-P."/>
        </authorList>
    </citation>
    <scope>NUCLEOTIDE SEQUENCE [LARGE SCALE GENOMIC DNA]</scope>
    <source>
        <strain evidence="2 3">DSM 20419</strain>
    </source>
</reference>
<gene>
    <name evidence="2" type="ORF">FHX72_002628</name>
</gene>
<feature type="compositionally biased region" description="Low complexity" evidence="1">
    <location>
        <begin position="489"/>
        <end position="498"/>
    </location>
</feature>
<dbReference type="Proteomes" id="UP000545286">
    <property type="component" value="Unassembled WGS sequence"/>
</dbReference>
<dbReference type="AlphaFoldDB" id="A0A7W4UR35"/>
<proteinExistence type="predicted"/>
<name>A0A7W4UR35_9MICO</name>
<organism evidence="2 3">
    <name type="scientific">Pseudoclavibacter helvolus</name>
    <dbReference type="NCBI Taxonomy" id="255205"/>
    <lineage>
        <taxon>Bacteria</taxon>
        <taxon>Bacillati</taxon>
        <taxon>Actinomycetota</taxon>
        <taxon>Actinomycetes</taxon>
        <taxon>Micrococcales</taxon>
        <taxon>Microbacteriaceae</taxon>
        <taxon>Pseudoclavibacter</taxon>
    </lineage>
</organism>
<evidence type="ECO:0000313" key="3">
    <source>
        <dbReference type="Proteomes" id="UP000545286"/>
    </source>
</evidence>
<keyword evidence="3" id="KW-1185">Reference proteome</keyword>
<accession>A0A7W4UR35</accession>
<dbReference type="EMBL" id="JACHWJ010000004">
    <property type="protein sequence ID" value="MBB2958482.1"/>
    <property type="molecule type" value="Genomic_DNA"/>
</dbReference>
<evidence type="ECO:0000313" key="2">
    <source>
        <dbReference type="EMBL" id="MBB2958482.1"/>
    </source>
</evidence>
<comment type="caution">
    <text evidence="2">The sequence shown here is derived from an EMBL/GenBank/DDBJ whole genome shotgun (WGS) entry which is preliminary data.</text>
</comment>
<feature type="compositionally biased region" description="Low complexity" evidence="1">
    <location>
        <begin position="505"/>
        <end position="531"/>
    </location>
</feature>
<feature type="compositionally biased region" description="Low complexity" evidence="1">
    <location>
        <begin position="547"/>
        <end position="559"/>
    </location>
</feature>
<feature type="region of interest" description="Disordered" evidence="1">
    <location>
        <begin position="489"/>
        <end position="559"/>
    </location>
</feature>
<sequence>MLRRRRSVAPAPIELIVAAQARGDWDAVTQGVEQHWSSLLWTSRSAMREVVNALPDAVLEAQPRWSAARQYLNFAPDDGRVRPVRFDFEAAQPNEAGALIDDLAELRGRTAHERSHGRFRAAATIAATAIEAIKQAASAELKTLRPLLPGLRIQWATSLLFAGDVREALAEFESAYGDAVEFDSDRMATAAAGSIALIHSVTGDLVSARSWLKRQPTALSGGPDRAGIGAPGFEGGSADAATVMGVLAAANLAIDELKVDEARAWLARDPGDEVAPEQWALRLGVAPRLEVLSGDPLAQSLRNRAAVLARPARLVEHGLNAWALRFSDVGIRIALNDVRGATEALAVLEAGDGEFHRQAALIARVWKLVRAGEHVQAVAVMESVPTEQRSLRVGMELLAAATIIHLRAGAKARAAELFRTLTTMVSEQGSTVCSCASETRTTRRCARAAAFGSPFVSCDGRSRVLPTPTCPPRLRRSGSPSANASSCATCCSPESSTTSPPPNTYRPTRSSRSCGASSRSSASRRATTPSRWGEATRGFGPTWGCRSGWAGASSSGGAA</sequence>